<gene>
    <name evidence="2" type="primary">traK</name>
    <name evidence="2" type="ORF">DU508_20360</name>
</gene>
<dbReference type="RefSeq" id="WP_056095045.1">
    <property type="nucleotide sequence ID" value="NZ_QPKV01000012.1"/>
</dbReference>
<protein>
    <submittedName>
        <fullName evidence="2">Conjugative transposon protein TraK</fullName>
    </submittedName>
</protein>
<dbReference type="Proteomes" id="UP000253961">
    <property type="component" value="Unassembled WGS sequence"/>
</dbReference>
<evidence type="ECO:0000313" key="3">
    <source>
        <dbReference type="Proteomes" id="UP000253961"/>
    </source>
</evidence>
<proteinExistence type="predicted"/>
<dbReference type="EMBL" id="QPKV01000012">
    <property type="protein sequence ID" value="RDC54577.1"/>
    <property type="molecule type" value="Genomic_DNA"/>
</dbReference>
<comment type="caution">
    <text evidence="2">The sequence shown here is derived from an EMBL/GenBank/DDBJ whole genome shotgun (WGS) entry which is preliminary data.</text>
</comment>
<name>A0A369PUD6_9SPHI</name>
<keyword evidence="1" id="KW-0812">Transmembrane</keyword>
<feature type="transmembrane region" description="Helical" evidence="1">
    <location>
        <begin position="12"/>
        <end position="39"/>
    </location>
</feature>
<dbReference type="InterPro" id="IPR022276">
    <property type="entry name" value="Conjug_transposon_TraK"/>
</dbReference>
<keyword evidence="1" id="KW-0472">Membrane</keyword>
<reference evidence="2 3" key="1">
    <citation type="submission" date="2018-07" db="EMBL/GenBank/DDBJ databases">
        <title>Pedobacter sp. nov., isolated from soil.</title>
        <authorList>
            <person name="Zhou L.Y."/>
            <person name="Du Z.J."/>
        </authorList>
    </citation>
    <scope>NUCLEOTIDE SEQUENCE [LARGE SCALE GENOMIC DNA]</scope>
    <source>
        <strain evidence="2 3">JDX94</strain>
    </source>
</reference>
<keyword evidence="1" id="KW-1133">Transmembrane helix</keyword>
<keyword evidence="3" id="KW-1185">Reference proteome</keyword>
<dbReference type="NCBIfam" id="TIGR03781">
    <property type="entry name" value="Bac_Flav_CT_K"/>
    <property type="match status" value="1"/>
</dbReference>
<organism evidence="2 3">
    <name type="scientific">Pedobacter chinensis</name>
    <dbReference type="NCBI Taxonomy" id="2282421"/>
    <lineage>
        <taxon>Bacteria</taxon>
        <taxon>Pseudomonadati</taxon>
        <taxon>Bacteroidota</taxon>
        <taxon>Sphingobacteriia</taxon>
        <taxon>Sphingobacteriales</taxon>
        <taxon>Sphingobacteriaceae</taxon>
        <taxon>Pedobacter</taxon>
    </lineage>
</organism>
<dbReference type="AlphaFoldDB" id="A0A369PUD6"/>
<evidence type="ECO:0000313" key="2">
    <source>
        <dbReference type="EMBL" id="RDC54577.1"/>
    </source>
</evidence>
<dbReference type="OrthoDB" id="1039148at2"/>
<accession>A0A369PUD6</accession>
<evidence type="ECO:0000256" key="1">
    <source>
        <dbReference type="SAM" id="Phobius"/>
    </source>
</evidence>
<sequence length="207" mass="23746">MMIKSIESKIRLATFLSLGSFLLCLSVVAVVSFFAYGYVRDSRKSIYILDPSGTPILAKQTDVQLNRAAEYRAHIAKFHSLFFSLVPDDKFIEYQMKQAMYLIDESGALQYNNLKEKGFFTSILSSSAVLTLRTDSIFLDEKRMYFRYYGTQKIDRRSSSVTRSLITEGSLVDLETRSDNNPHAVLITRWKTLENRDISTIDKNAFQ</sequence>